<dbReference type="SUPFAM" id="SSF47598">
    <property type="entry name" value="Ribbon-helix-helix"/>
    <property type="match status" value="1"/>
</dbReference>
<gene>
    <name evidence="1" type="ORF">BECKUNK1418G_GA0071005_13092</name>
    <name evidence="2" type="ORF">BECKUNK1418H_GA0071006_12992</name>
</gene>
<organism evidence="2">
    <name type="scientific">Candidatus Kentrum sp. UNK</name>
    <dbReference type="NCBI Taxonomy" id="2126344"/>
    <lineage>
        <taxon>Bacteria</taxon>
        <taxon>Pseudomonadati</taxon>
        <taxon>Pseudomonadota</taxon>
        <taxon>Gammaproteobacteria</taxon>
        <taxon>Candidatus Kentrum</taxon>
    </lineage>
</organism>
<dbReference type="AlphaFoldDB" id="A0A451B6E6"/>
<proteinExistence type="predicted"/>
<evidence type="ECO:0008006" key="3">
    <source>
        <dbReference type="Google" id="ProtNLM"/>
    </source>
</evidence>
<accession>A0A451B6E6</accession>
<dbReference type="InterPro" id="IPR010985">
    <property type="entry name" value="Ribbon_hlx_hlx"/>
</dbReference>
<evidence type="ECO:0000313" key="1">
    <source>
        <dbReference type="EMBL" id="VFK69071.1"/>
    </source>
</evidence>
<dbReference type="GO" id="GO:0006355">
    <property type="term" value="P:regulation of DNA-templated transcription"/>
    <property type="evidence" value="ECO:0007669"/>
    <property type="project" value="InterPro"/>
</dbReference>
<reference evidence="2" key="1">
    <citation type="submission" date="2019-02" db="EMBL/GenBank/DDBJ databases">
        <authorList>
            <person name="Gruber-Vodicka R. H."/>
            <person name="Seah K. B. B."/>
        </authorList>
    </citation>
    <scope>NUCLEOTIDE SEQUENCE</scope>
    <source>
        <strain evidence="2">BECK_BY19</strain>
        <strain evidence="1">BECK_BY8</strain>
    </source>
</reference>
<dbReference type="EMBL" id="CAADGD010000299">
    <property type="protein sequence ID" value="VFK73807.1"/>
    <property type="molecule type" value="Genomic_DNA"/>
</dbReference>
<sequence>MTTTTQPPDKQPARNKVISVWVDEETQRNLRQRAKENLRSISNQAAIYLTDKLRSEPRKERG</sequence>
<evidence type="ECO:0000313" key="2">
    <source>
        <dbReference type="EMBL" id="VFK73807.1"/>
    </source>
</evidence>
<protein>
    <recommendedName>
        <fullName evidence="3">CopG-like ribbon-helix-helix domain-containing protein</fullName>
    </recommendedName>
</protein>
<name>A0A451B6E6_9GAMM</name>
<dbReference type="EMBL" id="CAADFZ010000309">
    <property type="protein sequence ID" value="VFK69071.1"/>
    <property type="molecule type" value="Genomic_DNA"/>
</dbReference>